<dbReference type="GO" id="GO:0005524">
    <property type="term" value="F:ATP binding"/>
    <property type="evidence" value="ECO:0007669"/>
    <property type="project" value="UniProtKB-KW"/>
</dbReference>
<dbReference type="Gene3D" id="3.40.50.300">
    <property type="entry name" value="P-loop containing nucleotide triphosphate hydrolases"/>
    <property type="match status" value="2"/>
</dbReference>
<dbReference type="InterPro" id="IPR003593">
    <property type="entry name" value="AAA+_ATPase"/>
</dbReference>
<dbReference type="Pfam" id="PF13175">
    <property type="entry name" value="AAA_15"/>
    <property type="match status" value="1"/>
</dbReference>
<organism evidence="2 3">
    <name type="scientific">Sphaerospermopsis torques-reginae ITEP-024</name>
    <dbReference type="NCBI Taxonomy" id="984208"/>
    <lineage>
        <taxon>Bacteria</taxon>
        <taxon>Bacillati</taxon>
        <taxon>Cyanobacteriota</taxon>
        <taxon>Cyanophyceae</taxon>
        <taxon>Nostocales</taxon>
        <taxon>Aphanizomenonaceae</taxon>
        <taxon>Sphaerospermopsis</taxon>
        <taxon>Sphaerospermopsis torques-reginae</taxon>
    </lineage>
</organism>
<dbReference type="Proteomes" id="UP000826540">
    <property type="component" value="Chromosome"/>
</dbReference>
<keyword evidence="3" id="KW-1185">Reference proteome</keyword>
<evidence type="ECO:0000259" key="1">
    <source>
        <dbReference type="SMART" id="SM00382"/>
    </source>
</evidence>
<proteinExistence type="predicted"/>
<accession>A0ABX8WVT9</accession>
<dbReference type="SUPFAM" id="SSF52540">
    <property type="entry name" value="P-loop containing nucleoside triphosphate hydrolases"/>
    <property type="match status" value="1"/>
</dbReference>
<gene>
    <name evidence="2" type="ORF">K2F26_16565</name>
</gene>
<name>A0ABX8WVT9_9CYAN</name>
<evidence type="ECO:0000313" key="2">
    <source>
        <dbReference type="EMBL" id="QYX30502.1"/>
    </source>
</evidence>
<keyword evidence="2" id="KW-0067">ATP-binding</keyword>
<dbReference type="RefSeq" id="WP_194059155.1">
    <property type="nucleotide sequence ID" value="NZ_CP080598.1"/>
</dbReference>
<reference evidence="2 3" key="1">
    <citation type="journal article" date="2022" name="J. Am. Chem. Soc.">
        <title>Biosynthesis of Guanitoxin Enables Global Environmental Detection in Freshwater Cyanobacteria.</title>
        <authorList>
            <person name="Lima S.T."/>
            <person name="Fallon T.R."/>
            <person name="Cordoza J.L."/>
            <person name="Chekan J.R."/>
            <person name="Delbaje E."/>
            <person name="Hopiavuori A.R."/>
            <person name="Alvarenga D.O."/>
            <person name="Wood S.M."/>
            <person name="Luhavaya H."/>
            <person name="Baumgartner J.T."/>
            <person name="Dorr F.A."/>
            <person name="Etchegaray A."/>
            <person name="Pinto E."/>
            <person name="McKinnie S.M.K."/>
            <person name="Fiore M.F."/>
            <person name="Moore B.S."/>
        </authorList>
    </citation>
    <scope>NUCLEOTIDE SEQUENCE [LARGE SCALE GENOMIC DNA]</scope>
    <source>
        <strain evidence="2 3">ITEP-024</strain>
    </source>
</reference>
<dbReference type="InterPro" id="IPR027417">
    <property type="entry name" value="P-loop_NTPase"/>
</dbReference>
<sequence>MLLSEHLNSSNLKSFSLNGLFGYKYVKIPFDKEAVILIAENGSGKTTILNALYYSISCKFSRLITIDFESVVIEFTSGVSVEIKKRDLVSYYEGDSIRREILSDLNLQLISKLRPYVPSIEIDRLLMDIKRGYPSKSIRRRVLELRDMYDIQSQYLDGFLDERITAVKVEDKPEKKIEKIRNTIQENINESILYFPTYRRIEEDLKNLGYEGSRLGDSDGKLIQFGMNDVIAKFGEIKTTIKNATLELFSKVTGEMLTQFVEGIEPTQEMRDSIQPETLNIVLSRVGDNISQTDKKNIEQLVNSEDIKLQKYDQLVYFLSKLVGLYEQQKEKDNSIKQFTAVCNKYLHKKKIIYDETSVEISIVQERNHKPIDIRNLSSGEKQIISLFSKIYLDSDDEYIILFDEPELSLSLEWQRLLLPDILKSGKCKLLLAVTHSPFIFDNELDVNAIDLDDFVTEK</sequence>
<dbReference type="EMBL" id="CP080598">
    <property type="protein sequence ID" value="QYX30502.1"/>
    <property type="molecule type" value="Genomic_DNA"/>
</dbReference>
<dbReference type="PANTHER" id="PTHR43581">
    <property type="entry name" value="ATP/GTP PHOSPHATASE"/>
    <property type="match status" value="1"/>
</dbReference>
<keyword evidence="2" id="KW-0547">Nucleotide-binding</keyword>
<protein>
    <submittedName>
        <fullName evidence="2">ATP-binding protein</fullName>
    </submittedName>
</protein>
<dbReference type="InterPro" id="IPR051396">
    <property type="entry name" value="Bact_Antivir_Def_Nuclease"/>
</dbReference>
<dbReference type="PANTHER" id="PTHR43581:SF2">
    <property type="entry name" value="EXCINUCLEASE ATPASE SUBUNIT"/>
    <property type="match status" value="1"/>
</dbReference>
<evidence type="ECO:0000313" key="3">
    <source>
        <dbReference type="Proteomes" id="UP000826540"/>
    </source>
</evidence>
<dbReference type="SMART" id="SM00382">
    <property type="entry name" value="AAA"/>
    <property type="match status" value="1"/>
</dbReference>
<feature type="domain" description="AAA+ ATPase" evidence="1">
    <location>
        <begin position="31"/>
        <end position="451"/>
    </location>
</feature>
<dbReference type="InterPro" id="IPR041685">
    <property type="entry name" value="AAA_GajA/Old/RecF-like"/>
</dbReference>